<dbReference type="SUPFAM" id="SSF88713">
    <property type="entry name" value="Glycoside hydrolase/deacetylase"/>
    <property type="match status" value="1"/>
</dbReference>
<dbReference type="eggNOG" id="COG0726">
    <property type="taxonomic scope" value="Bacteria"/>
</dbReference>
<comment type="subcellular location">
    <subcellularLocation>
        <location evidence="1">Secreted</location>
    </subcellularLocation>
</comment>
<dbReference type="GO" id="GO:0005576">
    <property type="term" value="C:extracellular region"/>
    <property type="evidence" value="ECO:0007669"/>
    <property type="project" value="UniProtKB-SubCell"/>
</dbReference>
<dbReference type="PANTHER" id="PTHR34216:SF3">
    <property type="entry name" value="POLY-BETA-1,6-N-ACETYL-D-GLUCOSAMINE N-DEACETYLASE"/>
    <property type="match status" value="1"/>
</dbReference>
<dbReference type="AlphaFoldDB" id="D7CSC5"/>
<dbReference type="OrthoDB" id="2795102at2"/>
<name>D7CSC5_TRURR</name>
<reference evidence="4 5" key="2">
    <citation type="journal article" date="2011" name="Stand. Genomic Sci.">
        <title>Complete genome sequence of Truepera radiovictrix type strain (RQ-24).</title>
        <authorList>
            <person name="Ivanova N."/>
            <person name="Rohde C."/>
            <person name="Munk C."/>
            <person name="Nolan M."/>
            <person name="Lucas S."/>
            <person name="Del Rio T.G."/>
            <person name="Tice H."/>
            <person name="Deshpande S."/>
            <person name="Cheng J.F."/>
            <person name="Tapia R."/>
            <person name="Han C."/>
            <person name="Goodwin L."/>
            <person name="Pitluck S."/>
            <person name="Liolios K."/>
            <person name="Mavromatis K."/>
            <person name="Mikhailova N."/>
            <person name="Pati A."/>
            <person name="Chen A."/>
            <person name="Palaniappan K."/>
            <person name="Land M."/>
            <person name="Hauser L."/>
            <person name="Chang Y.J."/>
            <person name="Jeffries C.D."/>
            <person name="Brambilla E."/>
            <person name="Rohde M."/>
            <person name="Goker M."/>
            <person name="Tindall B.J."/>
            <person name="Woyke T."/>
            <person name="Bristow J."/>
            <person name="Eisen J.A."/>
            <person name="Markowitz V."/>
            <person name="Hugenholtz P."/>
            <person name="Kyrpides N.C."/>
            <person name="Klenk H.P."/>
            <person name="Lapidus A."/>
        </authorList>
    </citation>
    <scope>NUCLEOTIDE SEQUENCE [LARGE SCALE GENOMIC DNA]</scope>
    <source>
        <strain evidence="5">DSM 17093 / CIP 108686 / LMG 22925 / RQ-24</strain>
    </source>
</reference>
<dbReference type="Gene3D" id="3.20.20.370">
    <property type="entry name" value="Glycoside hydrolase/deacetylase"/>
    <property type="match status" value="1"/>
</dbReference>
<dbReference type="InterPro" id="IPR011330">
    <property type="entry name" value="Glyco_hydro/deAcase_b/a-brl"/>
</dbReference>
<dbReference type="GO" id="GO:0005975">
    <property type="term" value="P:carbohydrate metabolic process"/>
    <property type="evidence" value="ECO:0007669"/>
    <property type="project" value="InterPro"/>
</dbReference>
<keyword evidence="2" id="KW-0732">Signal</keyword>
<evidence type="ECO:0000313" key="5">
    <source>
        <dbReference type="Proteomes" id="UP000000379"/>
    </source>
</evidence>
<dbReference type="RefSeq" id="WP_013177037.1">
    <property type="nucleotide sequence ID" value="NC_014221.1"/>
</dbReference>
<evidence type="ECO:0000256" key="2">
    <source>
        <dbReference type="ARBA" id="ARBA00022729"/>
    </source>
</evidence>
<dbReference type="Pfam" id="PF01522">
    <property type="entry name" value="Polysacc_deac_1"/>
    <property type="match status" value="1"/>
</dbReference>
<proteinExistence type="predicted"/>
<evidence type="ECO:0000256" key="1">
    <source>
        <dbReference type="ARBA" id="ARBA00004613"/>
    </source>
</evidence>
<dbReference type="PROSITE" id="PS51677">
    <property type="entry name" value="NODB"/>
    <property type="match status" value="1"/>
</dbReference>
<evidence type="ECO:0000313" key="4">
    <source>
        <dbReference type="EMBL" id="ADI13657.1"/>
    </source>
</evidence>
<dbReference type="InterPro" id="IPR051398">
    <property type="entry name" value="Polysacch_Deacetylase"/>
</dbReference>
<dbReference type="InterPro" id="IPR002509">
    <property type="entry name" value="NODB_dom"/>
</dbReference>
<dbReference type="CDD" id="cd10918">
    <property type="entry name" value="CE4_NodB_like_5s_6s"/>
    <property type="match status" value="1"/>
</dbReference>
<dbReference type="GO" id="GO:0016810">
    <property type="term" value="F:hydrolase activity, acting on carbon-nitrogen (but not peptide) bonds"/>
    <property type="evidence" value="ECO:0007669"/>
    <property type="project" value="InterPro"/>
</dbReference>
<dbReference type="STRING" id="649638.Trad_0520"/>
<reference evidence="5" key="1">
    <citation type="submission" date="2010-05" db="EMBL/GenBank/DDBJ databases">
        <title>The complete genome of Truepera radiovictris DSM 17093.</title>
        <authorList>
            <consortium name="US DOE Joint Genome Institute (JGI-PGF)"/>
            <person name="Lucas S."/>
            <person name="Copeland A."/>
            <person name="Lapidus A."/>
            <person name="Glavina del Rio T."/>
            <person name="Dalin E."/>
            <person name="Tice H."/>
            <person name="Bruce D."/>
            <person name="Goodwin L."/>
            <person name="Pitluck S."/>
            <person name="Kyrpides N."/>
            <person name="Mavromatis K."/>
            <person name="Ovchinnikova G."/>
            <person name="Munk A.C."/>
            <person name="Detter J.C."/>
            <person name="Han C."/>
            <person name="Tapia R."/>
            <person name="Land M."/>
            <person name="Hauser L."/>
            <person name="Markowitz V."/>
            <person name="Cheng J.-F."/>
            <person name="Hugenholtz P."/>
            <person name="Woyke T."/>
            <person name="Wu D."/>
            <person name="Tindall B."/>
            <person name="Pomrenke H.G."/>
            <person name="Brambilla E."/>
            <person name="Klenk H.-P."/>
            <person name="Eisen J.A."/>
        </authorList>
    </citation>
    <scope>NUCLEOTIDE SEQUENCE [LARGE SCALE GENOMIC DNA]</scope>
    <source>
        <strain evidence="5">DSM 17093 / CIP 108686 / LMG 22925 / RQ-24</strain>
    </source>
</reference>
<dbReference type="EMBL" id="CP002049">
    <property type="protein sequence ID" value="ADI13657.1"/>
    <property type="molecule type" value="Genomic_DNA"/>
</dbReference>
<sequence>MNVPILLYHSVAAEVAPAYEPWAVLPERFAEQLAYVRAQRYTPLTVSQWRRLLEERAPLPPRPLLLTFDDGLRDFYTTAWPLLRAHGFAATLYVTAGYVGGVSRWLTADGEGQRPMMGWSELLEVSRSGIECGAHSLTHPQLDTLSRRAAQREIGGSKALLEAHLGCAVRSFAYPHGYHSRAVKRLVQEAGFGSACAVKHALSSPEDDPFALARIVIYRDTDLLTFKRLLAGHELRRAPFPESWKTRGWRLARRSARLLRGVRGTLAKGPHAQGGWYG</sequence>
<protein>
    <submittedName>
        <fullName evidence="4">Polysaccharide deacetylase</fullName>
    </submittedName>
</protein>
<dbReference type="Proteomes" id="UP000000379">
    <property type="component" value="Chromosome"/>
</dbReference>
<organism evidence="4 5">
    <name type="scientific">Truepera radiovictrix (strain DSM 17093 / CIP 108686 / LMG 22925 / RQ-24)</name>
    <dbReference type="NCBI Taxonomy" id="649638"/>
    <lineage>
        <taxon>Bacteria</taxon>
        <taxon>Thermotogati</taxon>
        <taxon>Deinococcota</taxon>
        <taxon>Deinococci</taxon>
        <taxon>Trueperales</taxon>
        <taxon>Trueperaceae</taxon>
        <taxon>Truepera</taxon>
    </lineage>
</organism>
<evidence type="ECO:0000259" key="3">
    <source>
        <dbReference type="PROSITE" id="PS51677"/>
    </source>
</evidence>
<dbReference type="KEGG" id="tra:Trad_0520"/>
<accession>D7CSC5</accession>
<dbReference type="HOGENOM" id="CLU_030024_5_3_0"/>
<feature type="domain" description="NodB homology" evidence="3">
    <location>
        <begin position="62"/>
        <end position="278"/>
    </location>
</feature>
<keyword evidence="5" id="KW-1185">Reference proteome</keyword>
<gene>
    <name evidence="4" type="ordered locus">Trad_0520</name>
</gene>
<dbReference type="PANTHER" id="PTHR34216">
    <property type="match status" value="1"/>
</dbReference>